<dbReference type="InterPro" id="IPR014710">
    <property type="entry name" value="RmlC-like_jellyroll"/>
</dbReference>
<proteinExistence type="predicted"/>
<protein>
    <submittedName>
        <fullName evidence="4">Uncharacterized protein</fullName>
    </submittedName>
</protein>
<dbReference type="InterPro" id="IPR013096">
    <property type="entry name" value="Cupin_2"/>
</dbReference>
<accession>A0A0E3Q2L5</accession>
<dbReference type="EMBL" id="CP009520">
    <property type="protein sequence ID" value="AKB43539.1"/>
    <property type="molecule type" value="Genomic_DNA"/>
</dbReference>
<gene>
    <name evidence="4" type="ORF">MSVAZ_1270</name>
</gene>
<dbReference type="InterPro" id="IPR004010">
    <property type="entry name" value="Double_Cache_2"/>
</dbReference>
<feature type="domain" description="Double Cache" evidence="3">
    <location>
        <begin position="152"/>
        <end position="248"/>
    </location>
</feature>
<organism evidence="4 5">
    <name type="scientific">Methanosarcina vacuolata Z-761</name>
    <dbReference type="NCBI Taxonomy" id="1434123"/>
    <lineage>
        <taxon>Archaea</taxon>
        <taxon>Methanobacteriati</taxon>
        <taxon>Methanobacteriota</taxon>
        <taxon>Stenosarchaea group</taxon>
        <taxon>Methanomicrobia</taxon>
        <taxon>Methanosarcinales</taxon>
        <taxon>Methanosarcinaceae</taxon>
        <taxon>Methanosarcina</taxon>
    </lineage>
</organism>
<feature type="region of interest" description="Disordered" evidence="1">
    <location>
        <begin position="84"/>
        <end position="105"/>
    </location>
</feature>
<dbReference type="Proteomes" id="UP000033096">
    <property type="component" value="Chromosome"/>
</dbReference>
<evidence type="ECO:0000259" key="3">
    <source>
        <dbReference type="Pfam" id="PF08269"/>
    </source>
</evidence>
<sequence length="374" mass="41033">MDLIKIACIMLAVAFFLGILTSGGKDETPAISTELENETVNSNASGVAGMAQAEEKTAISEPAISEPAISEPAISEPAISEPAISEPTVSEPAISEPAVSVPAPDPVILEKGESQLAGERKNIESKVRATVRLIEAQGEQLFPSMRKEGSPWFQDNFCIFVWTENGTQVVYPSNQSLEGKDMKGLVDADGKPIGEFFIETAKSKKGEGWIEYNWKENNSEPFRKCTFVKKASYGEKTYLVGADLYLENYIVCRNLEGCKYTEEPGKLQTSELFNPLSLNRNLDINCSIAHSIVEPGKNVAPHMVKNPEIHYILEGQGLLYIDGIPIEIHPDQLIYIPAGSVQDTYNTGNTTLRFLIIDQPAKSENSTEMLELNE</sequence>
<dbReference type="InterPro" id="IPR052044">
    <property type="entry name" value="PKS_Associated_Protein"/>
</dbReference>
<reference evidence="4 5" key="1">
    <citation type="submission" date="2014-07" db="EMBL/GenBank/DDBJ databases">
        <title>Methanogenic archaea and the global carbon cycle.</title>
        <authorList>
            <person name="Henriksen J.R."/>
            <person name="Luke J."/>
            <person name="Reinhart S."/>
            <person name="Benedict M.N."/>
            <person name="Youngblut N.D."/>
            <person name="Metcalf M.E."/>
            <person name="Whitaker R.J."/>
            <person name="Metcalf W.W."/>
        </authorList>
    </citation>
    <scope>NUCLEOTIDE SEQUENCE [LARGE SCALE GENOMIC DNA]</scope>
    <source>
        <strain evidence="4 5">Z-761</strain>
    </source>
</reference>
<dbReference type="SUPFAM" id="SSF51182">
    <property type="entry name" value="RmlC-like cupins"/>
    <property type="match status" value="1"/>
</dbReference>
<dbReference type="Pfam" id="PF08269">
    <property type="entry name" value="dCache_2"/>
    <property type="match status" value="1"/>
</dbReference>
<keyword evidence="5" id="KW-1185">Reference proteome</keyword>
<dbReference type="InterPro" id="IPR011051">
    <property type="entry name" value="RmlC_Cupin_sf"/>
</dbReference>
<dbReference type="KEGG" id="mvc:MSVAZ_1270"/>
<dbReference type="HOGENOM" id="CLU_071223_0_0_2"/>
<evidence type="ECO:0000256" key="1">
    <source>
        <dbReference type="SAM" id="MobiDB-lite"/>
    </source>
</evidence>
<dbReference type="PANTHER" id="PTHR36114:SF1">
    <property type="entry name" value="16.7 KDA PROTEIN IN WHIE LOCUS"/>
    <property type="match status" value="1"/>
</dbReference>
<evidence type="ECO:0000313" key="5">
    <source>
        <dbReference type="Proteomes" id="UP000033096"/>
    </source>
</evidence>
<dbReference type="Gene3D" id="2.60.120.10">
    <property type="entry name" value="Jelly Rolls"/>
    <property type="match status" value="1"/>
</dbReference>
<dbReference type="PANTHER" id="PTHR36114">
    <property type="entry name" value="16.7 KDA PROTEIN IN WHIE LOCUS"/>
    <property type="match status" value="1"/>
</dbReference>
<dbReference type="AlphaFoldDB" id="A0A0E3Q2L5"/>
<dbReference type="Gene3D" id="3.30.450.20">
    <property type="entry name" value="PAS domain"/>
    <property type="match status" value="1"/>
</dbReference>
<name>A0A0E3Q2L5_9EURY</name>
<dbReference type="Pfam" id="PF07883">
    <property type="entry name" value="Cupin_2"/>
    <property type="match status" value="1"/>
</dbReference>
<evidence type="ECO:0000259" key="2">
    <source>
        <dbReference type="Pfam" id="PF07883"/>
    </source>
</evidence>
<feature type="domain" description="Cupin type-2" evidence="2">
    <location>
        <begin position="292"/>
        <end position="357"/>
    </location>
</feature>
<dbReference type="PATRIC" id="fig|1434123.4.peg.1509"/>
<evidence type="ECO:0000313" key="4">
    <source>
        <dbReference type="EMBL" id="AKB43539.1"/>
    </source>
</evidence>
<dbReference type="STRING" id="1434123.MSVAZ_1270"/>